<accession>A0A914UTS4</accession>
<dbReference type="Proteomes" id="UP000887566">
    <property type="component" value="Unplaced"/>
</dbReference>
<dbReference type="WBParaSite" id="PSAMB.scaffold1209size34296.g11707.t1">
    <property type="protein sequence ID" value="PSAMB.scaffold1209size34296.g11707.t1"/>
    <property type="gene ID" value="PSAMB.scaffold1209size34296.g11707"/>
</dbReference>
<dbReference type="InterPro" id="IPR039199">
    <property type="entry name" value="FAM91"/>
</dbReference>
<feature type="domain" description="FAM91 C-terminal" evidence="3">
    <location>
        <begin position="1"/>
        <end position="227"/>
    </location>
</feature>
<dbReference type="Pfam" id="PF14648">
    <property type="entry name" value="FAM91_C"/>
    <property type="match status" value="1"/>
</dbReference>
<comment type="similarity">
    <text evidence="1">Belongs to the FAM91 family.</text>
</comment>
<evidence type="ECO:0000256" key="1">
    <source>
        <dbReference type="ARBA" id="ARBA00010319"/>
    </source>
</evidence>
<organism evidence="4 5">
    <name type="scientific">Plectus sambesii</name>
    <dbReference type="NCBI Taxonomy" id="2011161"/>
    <lineage>
        <taxon>Eukaryota</taxon>
        <taxon>Metazoa</taxon>
        <taxon>Ecdysozoa</taxon>
        <taxon>Nematoda</taxon>
        <taxon>Chromadorea</taxon>
        <taxon>Plectida</taxon>
        <taxon>Plectina</taxon>
        <taxon>Plectoidea</taxon>
        <taxon>Plectidae</taxon>
        <taxon>Plectus</taxon>
    </lineage>
</organism>
<dbReference type="AlphaFoldDB" id="A0A914UTS4"/>
<protein>
    <submittedName>
        <fullName evidence="5">FAM91 C-terminal domain-containing protein</fullName>
    </submittedName>
</protein>
<dbReference type="PANTHER" id="PTHR28441:SF2">
    <property type="entry name" value="PROTEIN FAM91A1"/>
    <property type="match status" value="1"/>
</dbReference>
<evidence type="ECO:0000259" key="3">
    <source>
        <dbReference type="Pfam" id="PF14648"/>
    </source>
</evidence>
<dbReference type="PANTHER" id="PTHR28441">
    <property type="entry name" value="PROTEIN FAM91A1"/>
    <property type="match status" value="1"/>
</dbReference>
<evidence type="ECO:0000256" key="2">
    <source>
        <dbReference type="SAM" id="MobiDB-lite"/>
    </source>
</evidence>
<keyword evidence="4" id="KW-1185">Reference proteome</keyword>
<evidence type="ECO:0000313" key="5">
    <source>
        <dbReference type="WBParaSite" id="PSAMB.scaffold1209size34296.g11707.t1"/>
    </source>
</evidence>
<dbReference type="InterPro" id="IPR028097">
    <property type="entry name" value="FAM91_C_dom"/>
</dbReference>
<feature type="region of interest" description="Disordered" evidence="2">
    <location>
        <begin position="121"/>
        <end position="153"/>
    </location>
</feature>
<proteinExistence type="inferred from homology"/>
<reference evidence="5" key="1">
    <citation type="submission" date="2022-11" db="UniProtKB">
        <authorList>
            <consortium name="WormBaseParasite"/>
        </authorList>
    </citation>
    <scope>IDENTIFICATION</scope>
</reference>
<name>A0A914UTS4_9BILA</name>
<sequence>GTRLRRLPKEFRGCRRLLLCTWSHEPGVVSADTCLIALNETLQSSAVFLQAYSDVIDDSEIAHIPFPFTDDPKNDENADPAIGALSRHPSLLTLKEKLSLNTLCGYVTLLRLRVAAKVADENVPNSGDPMDPSVNSTSSTTKDPRKVPSSKTTVVGDQPLADWTLFDCSFGIPLFDQQLNRAVCAQMRSHQLFDASKRADVQFANRHLSLTVLDFIERFQPAVDAAGDDHRVPYPIRSLLFDGSAVRICDS</sequence>
<evidence type="ECO:0000313" key="4">
    <source>
        <dbReference type="Proteomes" id="UP000887566"/>
    </source>
</evidence>